<evidence type="ECO:0000256" key="3">
    <source>
        <dbReference type="ARBA" id="ARBA00023159"/>
    </source>
</evidence>
<dbReference type="EMBL" id="LODT01000034">
    <property type="protein sequence ID" value="KYQ91754.1"/>
    <property type="molecule type" value="Genomic_DNA"/>
</dbReference>
<evidence type="ECO:0000256" key="5">
    <source>
        <dbReference type="ARBA" id="ARBA00023242"/>
    </source>
</evidence>
<comment type="subunit">
    <text evidence="6">Component of the Mediator complex.</text>
</comment>
<dbReference type="Pfam" id="PF11221">
    <property type="entry name" value="Med21"/>
    <property type="match status" value="1"/>
</dbReference>
<protein>
    <recommendedName>
        <fullName evidence="6">Mediator of RNA polymerase II transcription subunit 21</fullName>
    </recommendedName>
</protein>
<evidence type="ECO:0000313" key="7">
    <source>
        <dbReference type="EMBL" id="KYQ91754.1"/>
    </source>
</evidence>
<dbReference type="GO" id="GO:0006357">
    <property type="term" value="P:regulation of transcription by RNA polymerase II"/>
    <property type="evidence" value="ECO:0007669"/>
    <property type="project" value="TreeGrafter"/>
</dbReference>
<dbReference type="FunCoup" id="A0A151ZD00">
    <property type="interactions" value="478"/>
</dbReference>
<gene>
    <name evidence="7" type="ORF">DLAC_07542</name>
</gene>
<dbReference type="AlphaFoldDB" id="A0A151ZD00"/>
<evidence type="ECO:0000256" key="2">
    <source>
        <dbReference type="ARBA" id="ARBA00023015"/>
    </source>
</evidence>
<dbReference type="STRING" id="361077.A0A151ZD00"/>
<name>A0A151ZD00_TIELA</name>
<accession>A0A151ZD00</accession>
<dbReference type="GO" id="GO:0003712">
    <property type="term" value="F:transcription coregulator activity"/>
    <property type="evidence" value="ECO:0007669"/>
    <property type="project" value="TreeGrafter"/>
</dbReference>
<dbReference type="Proteomes" id="UP000076078">
    <property type="component" value="Unassembled WGS sequence"/>
</dbReference>
<dbReference type="Gene3D" id="6.10.280.10">
    <property type="entry name" value="Mediator complex, subunit Med21"/>
    <property type="match status" value="1"/>
</dbReference>
<dbReference type="PANTHER" id="PTHR13381:SF0">
    <property type="entry name" value="MEDIATOR OF RNA POLYMERASE II TRANSCRIPTION SUBUNIT 21"/>
    <property type="match status" value="1"/>
</dbReference>
<dbReference type="PANTHER" id="PTHR13381">
    <property type="entry name" value="RNA POLYMERASE II HOLOENZYME COMPONENT SRB7"/>
    <property type="match status" value="1"/>
</dbReference>
<keyword evidence="2 6" id="KW-0805">Transcription regulation</keyword>
<evidence type="ECO:0000256" key="1">
    <source>
        <dbReference type="ARBA" id="ARBA00004123"/>
    </source>
</evidence>
<sequence length="127" mass="14423">MADRLTQLQNQLDQLFLVFGTCIGVLQRDAPQSSFVESSKLPPEWGTQVKDMAKQVIDSSKLIESYIESLPGFDRTETEQYENLKQLDIESKDSTNQLNLTKLEAIDMLNSVKDAIRIIAEESKNQE</sequence>
<dbReference type="GO" id="GO:0016592">
    <property type="term" value="C:mediator complex"/>
    <property type="evidence" value="ECO:0007669"/>
    <property type="project" value="UniProtKB-UniRule"/>
</dbReference>
<proteinExistence type="inferred from homology"/>
<dbReference type="InParanoid" id="A0A151ZD00"/>
<comment type="similarity">
    <text evidence="6">Belongs to the Mediator complex subunit 21 family.</text>
</comment>
<evidence type="ECO:0000313" key="8">
    <source>
        <dbReference type="Proteomes" id="UP000076078"/>
    </source>
</evidence>
<keyword evidence="4 6" id="KW-0804">Transcription</keyword>
<organism evidence="7 8">
    <name type="scientific">Tieghemostelium lacteum</name>
    <name type="common">Slime mold</name>
    <name type="synonym">Dictyostelium lacteum</name>
    <dbReference type="NCBI Taxonomy" id="361077"/>
    <lineage>
        <taxon>Eukaryota</taxon>
        <taxon>Amoebozoa</taxon>
        <taxon>Evosea</taxon>
        <taxon>Eumycetozoa</taxon>
        <taxon>Dictyostelia</taxon>
        <taxon>Dictyosteliales</taxon>
        <taxon>Raperosteliaceae</taxon>
        <taxon>Tieghemostelium</taxon>
    </lineage>
</organism>
<reference evidence="7 8" key="1">
    <citation type="submission" date="2015-12" db="EMBL/GenBank/DDBJ databases">
        <title>Dictyostelia acquired genes for synthesis and detection of signals that induce cell-type specialization by lateral gene transfer from prokaryotes.</title>
        <authorList>
            <person name="Gloeckner G."/>
            <person name="Schaap P."/>
        </authorList>
    </citation>
    <scope>NUCLEOTIDE SEQUENCE [LARGE SCALE GENOMIC DNA]</scope>
    <source>
        <strain evidence="7 8">TK</strain>
    </source>
</reference>
<dbReference type="SUPFAM" id="SSF140718">
    <property type="entry name" value="Mediator hinge subcomplex-like"/>
    <property type="match status" value="1"/>
</dbReference>
<comment type="subcellular location">
    <subcellularLocation>
        <location evidence="1 6">Nucleus</location>
    </subcellularLocation>
</comment>
<keyword evidence="3 6" id="KW-0010">Activator</keyword>
<keyword evidence="8" id="KW-1185">Reference proteome</keyword>
<dbReference type="InterPro" id="IPR037212">
    <property type="entry name" value="Med7/Med21-like"/>
</dbReference>
<evidence type="ECO:0000256" key="4">
    <source>
        <dbReference type="ARBA" id="ARBA00023163"/>
    </source>
</evidence>
<dbReference type="OMA" id="YVFGTCI"/>
<comment type="function">
    <text evidence="6">Component of the Mediator complex, a coactivator involved in the regulated transcription of nearly all RNA polymerase II-dependent genes. Mediator functions as a bridge to convey information from gene-specific regulatory proteins to the basal RNA polymerase II transcription machinery. Mediator is recruited to promoters by direct interactions with regulatory proteins and serves as a scaffold for the assembly of a functional preinitiation complex with RNA polymerase II and the general transcription factors.</text>
</comment>
<dbReference type="InterPro" id="IPR021384">
    <property type="entry name" value="Mediator_Med21"/>
</dbReference>
<dbReference type="OrthoDB" id="526653at2759"/>
<comment type="caution">
    <text evidence="7">The sequence shown here is derived from an EMBL/GenBank/DDBJ whole genome shotgun (WGS) entry which is preliminary data.</text>
</comment>
<evidence type="ECO:0000256" key="6">
    <source>
        <dbReference type="RuleBase" id="RU366036"/>
    </source>
</evidence>
<keyword evidence="5 6" id="KW-0539">Nucleus</keyword>